<evidence type="ECO:0000259" key="4">
    <source>
        <dbReference type="Pfam" id="PF00535"/>
    </source>
</evidence>
<proteinExistence type="inferred from homology"/>
<comment type="similarity">
    <text evidence="1">Belongs to the glycosyltransferase 2 family.</text>
</comment>
<accession>A0A1F5YKD0</accession>
<dbReference type="InterPro" id="IPR001173">
    <property type="entry name" value="Glyco_trans_2-like"/>
</dbReference>
<gene>
    <name evidence="6" type="ORF">A3F83_05810</name>
</gene>
<dbReference type="PANTHER" id="PTHR43179">
    <property type="entry name" value="RHAMNOSYLTRANSFERASE WBBL"/>
    <property type="match status" value="1"/>
</dbReference>
<dbReference type="Pfam" id="PF00535">
    <property type="entry name" value="Glycos_transf_2"/>
    <property type="match status" value="1"/>
</dbReference>
<evidence type="ECO:0000313" key="7">
    <source>
        <dbReference type="Proteomes" id="UP000179129"/>
    </source>
</evidence>
<comment type="caution">
    <text evidence="6">The sequence shown here is derived from an EMBL/GenBank/DDBJ whole genome shotgun (WGS) entry which is preliminary data.</text>
</comment>
<dbReference type="STRING" id="1817867.A3F83_05810"/>
<dbReference type="AlphaFoldDB" id="A0A1F5YKD0"/>
<evidence type="ECO:0000313" key="6">
    <source>
        <dbReference type="EMBL" id="OGG00427.1"/>
    </source>
</evidence>
<evidence type="ECO:0000256" key="2">
    <source>
        <dbReference type="ARBA" id="ARBA00022676"/>
    </source>
</evidence>
<protein>
    <submittedName>
        <fullName evidence="6">Uncharacterized protein</fullName>
    </submittedName>
</protein>
<name>A0A1F5YKD0_9BACT</name>
<keyword evidence="2" id="KW-0328">Glycosyltransferase</keyword>
<feature type="domain" description="Glycosyltransferase Maf N-terminal" evidence="5">
    <location>
        <begin position="28"/>
        <end position="99"/>
    </location>
</feature>
<dbReference type="Pfam" id="PF20157">
    <property type="entry name" value="Maf_flag10_N"/>
    <property type="match status" value="1"/>
</dbReference>
<sequence>MNQKVVNTVLDGLYRCEDERYAYLVQDEQQHKILIKESSRRVDTSGKRLVILLGIGLGYQLFEIYRQLAPEQFLIAVETRPDLLCKSLYVHDWKELLESGRFMLFLGSDSRGLEELALQISPAPRKKDLLVLDNKVLVTIDQKPYAWWNIYFSLISGLGYDGIRAVNAIMNGFNLWNPDSLYLNLPNKFLGRRVSELDPDEIYGRFNLLARSLASGLRTLRLGNLAEIKGPDGSTVRGRVSIVLLCWNKEDYTRRCMESLLERTDYPDFRVIPVDNGSTDGTRELLVSLARRDSRVKPVYLESNLGIPAGRQAGIEAADGEFILFLDNDTEVERPDFLQVLLDALNSHPNAGSSGAFVNIYVSDEDDSLIQCVHVPGLVAPVAWCSGYCLMVRRAALEEIGGIDAVEFEAYGSEDVYLGYKLREHGWMTVSTADLVGVTHHIAHRHNHYNYDWEEAGKKNSEFFYRSFGPRFRLLDPARDNRVAAGLWDRATQSFIPGSEDFSHSPKETDFAPNRA</sequence>
<evidence type="ECO:0000256" key="3">
    <source>
        <dbReference type="ARBA" id="ARBA00022679"/>
    </source>
</evidence>
<dbReference type="InterPro" id="IPR045376">
    <property type="entry name" value="Maf_N"/>
</dbReference>
<dbReference type="InterPro" id="IPR029044">
    <property type="entry name" value="Nucleotide-diphossugar_trans"/>
</dbReference>
<dbReference type="Proteomes" id="UP000179129">
    <property type="component" value="Unassembled WGS sequence"/>
</dbReference>
<organism evidence="6 7">
    <name type="scientific">Candidatus Glassbacteria bacterium RIFCSPLOWO2_12_FULL_58_11</name>
    <dbReference type="NCBI Taxonomy" id="1817867"/>
    <lineage>
        <taxon>Bacteria</taxon>
        <taxon>Candidatus Glassiibacteriota</taxon>
    </lineage>
</organism>
<reference evidence="6 7" key="1">
    <citation type="journal article" date="2016" name="Nat. Commun.">
        <title>Thousands of microbial genomes shed light on interconnected biogeochemical processes in an aquifer system.</title>
        <authorList>
            <person name="Anantharaman K."/>
            <person name="Brown C.T."/>
            <person name="Hug L.A."/>
            <person name="Sharon I."/>
            <person name="Castelle C.J."/>
            <person name="Probst A.J."/>
            <person name="Thomas B.C."/>
            <person name="Singh A."/>
            <person name="Wilkins M.J."/>
            <person name="Karaoz U."/>
            <person name="Brodie E.L."/>
            <person name="Williams K.H."/>
            <person name="Hubbard S.S."/>
            <person name="Banfield J.F."/>
        </authorList>
    </citation>
    <scope>NUCLEOTIDE SEQUENCE [LARGE SCALE GENOMIC DNA]</scope>
</reference>
<dbReference type="CDD" id="cd04186">
    <property type="entry name" value="GT_2_like_c"/>
    <property type="match status" value="1"/>
</dbReference>
<evidence type="ECO:0000259" key="5">
    <source>
        <dbReference type="Pfam" id="PF20157"/>
    </source>
</evidence>
<dbReference type="EMBL" id="MFIX01000258">
    <property type="protein sequence ID" value="OGG00427.1"/>
    <property type="molecule type" value="Genomic_DNA"/>
</dbReference>
<dbReference type="PANTHER" id="PTHR43179:SF12">
    <property type="entry name" value="GALACTOFURANOSYLTRANSFERASE GLFT2"/>
    <property type="match status" value="1"/>
</dbReference>
<feature type="domain" description="Glycosyltransferase 2-like" evidence="4">
    <location>
        <begin position="241"/>
        <end position="369"/>
    </location>
</feature>
<dbReference type="GO" id="GO:0016757">
    <property type="term" value="F:glycosyltransferase activity"/>
    <property type="evidence" value="ECO:0007669"/>
    <property type="project" value="UniProtKB-KW"/>
</dbReference>
<dbReference type="SUPFAM" id="SSF53448">
    <property type="entry name" value="Nucleotide-diphospho-sugar transferases"/>
    <property type="match status" value="1"/>
</dbReference>
<evidence type="ECO:0000256" key="1">
    <source>
        <dbReference type="ARBA" id="ARBA00006739"/>
    </source>
</evidence>
<keyword evidence="3" id="KW-0808">Transferase</keyword>
<dbReference type="Gene3D" id="3.90.550.10">
    <property type="entry name" value="Spore Coat Polysaccharide Biosynthesis Protein SpsA, Chain A"/>
    <property type="match status" value="1"/>
</dbReference>